<feature type="compositionally biased region" description="Basic residues" evidence="1">
    <location>
        <begin position="130"/>
        <end position="141"/>
    </location>
</feature>
<dbReference type="Proteomes" id="UP001172155">
    <property type="component" value="Unassembled WGS sequence"/>
</dbReference>
<dbReference type="AlphaFoldDB" id="A0AA40F316"/>
<accession>A0AA40F316</accession>
<evidence type="ECO:0000313" key="2">
    <source>
        <dbReference type="EMBL" id="KAK0750161.1"/>
    </source>
</evidence>
<feature type="region of interest" description="Disordered" evidence="1">
    <location>
        <begin position="63"/>
        <end position="89"/>
    </location>
</feature>
<keyword evidence="3" id="KW-1185">Reference proteome</keyword>
<feature type="compositionally biased region" description="Low complexity" evidence="1">
    <location>
        <begin position="70"/>
        <end position="85"/>
    </location>
</feature>
<feature type="compositionally biased region" description="Basic and acidic residues" evidence="1">
    <location>
        <begin position="219"/>
        <end position="232"/>
    </location>
</feature>
<gene>
    <name evidence="2" type="ORF">B0T18DRAFT_437469</name>
</gene>
<protein>
    <submittedName>
        <fullName evidence="2">Uncharacterized protein</fullName>
    </submittedName>
</protein>
<feature type="region of interest" description="Disordered" evidence="1">
    <location>
        <begin position="1"/>
        <end position="23"/>
    </location>
</feature>
<evidence type="ECO:0000256" key="1">
    <source>
        <dbReference type="SAM" id="MobiDB-lite"/>
    </source>
</evidence>
<organism evidence="2 3">
    <name type="scientific">Schizothecium vesticola</name>
    <dbReference type="NCBI Taxonomy" id="314040"/>
    <lineage>
        <taxon>Eukaryota</taxon>
        <taxon>Fungi</taxon>
        <taxon>Dikarya</taxon>
        <taxon>Ascomycota</taxon>
        <taxon>Pezizomycotina</taxon>
        <taxon>Sordariomycetes</taxon>
        <taxon>Sordariomycetidae</taxon>
        <taxon>Sordariales</taxon>
        <taxon>Schizotheciaceae</taxon>
        <taxon>Schizothecium</taxon>
    </lineage>
</organism>
<name>A0AA40F316_9PEZI</name>
<feature type="region of interest" description="Disordered" evidence="1">
    <location>
        <begin position="219"/>
        <end position="246"/>
    </location>
</feature>
<sequence length="270" mass="29456">MANSTHSTPKRKHAELHNNFVPNLNTTTQFNDFTFALGSPESGGAESPRTNVARRFHGLAIGGGSGGGVDSSNGSSPTASSTNSPEVKGNRSVFLSMALQDEELDGSRKRLKLPGAALPVSETTPMHSPGKMRNHKPRSRARAGTPPLTYRPSASPDPDAASSPFVTDALRASLTWHDNEITIYDPEDSEDDGTGINGIGFKPTPAVAYARTERRRQQLAEYRKREEREARAKRSQRRRGSPVPGLVELKGSMERRRVRFMESATELISF</sequence>
<dbReference type="EMBL" id="JAUKUD010000003">
    <property type="protein sequence ID" value="KAK0750161.1"/>
    <property type="molecule type" value="Genomic_DNA"/>
</dbReference>
<comment type="caution">
    <text evidence="2">The sequence shown here is derived from an EMBL/GenBank/DDBJ whole genome shotgun (WGS) entry which is preliminary data.</text>
</comment>
<feature type="compositionally biased region" description="Low complexity" evidence="1">
    <location>
        <begin position="152"/>
        <end position="164"/>
    </location>
</feature>
<reference evidence="2" key="1">
    <citation type="submission" date="2023-06" db="EMBL/GenBank/DDBJ databases">
        <title>Genome-scale phylogeny and comparative genomics of the fungal order Sordariales.</title>
        <authorList>
            <consortium name="Lawrence Berkeley National Laboratory"/>
            <person name="Hensen N."/>
            <person name="Bonometti L."/>
            <person name="Westerberg I."/>
            <person name="Brannstrom I.O."/>
            <person name="Guillou S."/>
            <person name="Cros-Aarteil S."/>
            <person name="Calhoun S."/>
            <person name="Haridas S."/>
            <person name="Kuo A."/>
            <person name="Mondo S."/>
            <person name="Pangilinan J."/>
            <person name="Riley R."/>
            <person name="LaButti K."/>
            <person name="Andreopoulos B."/>
            <person name="Lipzen A."/>
            <person name="Chen C."/>
            <person name="Yanf M."/>
            <person name="Daum C."/>
            <person name="Ng V."/>
            <person name="Clum A."/>
            <person name="Steindorff A."/>
            <person name="Ohm R."/>
            <person name="Martin F."/>
            <person name="Silar P."/>
            <person name="Natvig D."/>
            <person name="Lalanne C."/>
            <person name="Gautier V."/>
            <person name="Ament-velasquez S.L."/>
            <person name="Kruys A."/>
            <person name="Hutchinson M.I."/>
            <person name="Powell A.J."/>
            <person name="Barry K."/>
            <person name="Miller A.N."/>
            <person name="Grigoriev I.V."/>
            <person name="Debuchy R."/>
            <person name="Gladieux P."/>
            <person name="Thoren M.H."/>
            <person name="Johannesson H."/>
        </authorList>
    </citation>
    <scope>NUCLEOTIDE SEQUENCE</scope>
    <source>
        <strain evidence="2">SMH3187-1</strain>
    </source>
</reference>
<proteinExistence type="predicted"/>
<evidence type="ECO:0000313" key="3">
    <source>
        <dbReference type="Proteomes" id="UP001172155"/>
    </source>
</evidence>
<feature type="region of interest" description="Disordered" evidence="1">
    <location>
        <begin position="112"/>
        <end position="164"/>
    </location>
</feature>